<dbReference type="SUPFAM" id="SSF48498">
    <property type="entry name" value="Tetracyclin repressor-like, C-terminal domain"/>
    <property type="match status" value="1"/>
</dbReference>
<keyword evidence="3 5" id="KW-0238">DNA-binding</keyword>
<protein>
    <submittedName>
        <fullName evidence="8">Transcriptional regulator, TetR family</fullName>
    </submittedName>
</protein>
<feature type="DNA-binding region" description="H-T-H motif" evidence="5">
    <location>
        <begin position="53"/>
        <end position="72"/>
    </location>
</feature>
<dbReference type="InterPro" id="IPR050109">
    <property type="entry name" value="HTH-type_TetR-like_transc_reg"/>
</dbReference>
<dbReference type="InterPro" id="IPR009057">
    <property type="entry name" value="Homeodomain-like_sf"/>
</dbReference>
<dbReference type="InterPro" id="IPR001647">
    <property type="entry name" value="HTH_TetR"/>
</dbReference>
<feature type="domain" description="HTH tetR-type" evidence="7">
    <location>
        <begin position="30"/>
        <end position="90"/>
    </location>
</feature>
<dbReference type="PANTHER" id="PTHR30055:SF223">
    <property type="entry name" value="HTH-TYPE TRANSCRIPTIONAL REGULATOR UIDR"/>
    <property type="match status" value="1"/>
</dbReference>
<dbReference type="GO" id="GO:0003700">
    <property type="term" value="F:DNA-binding transcription factor activity"/>
    <property type="evidence" value="ECO:0007669"/>
    <property type="project" value="TreeGrafter"/>
</dbReference>
<evidence type="ECO:0000256" key="6">
    <source>
        <dbReference type="SAM" id="MobiDB-lite"/>
    </source>
</evidence>
<gene>
    <name evidence="8" type="ORF">SAMN04488038_10721</name>
</gene>
<dbReference type="Gene3D" id="1.10.357.10">
    <property type="entry name" value="Tetracycline Repressor, domain 2"/>
    <property type="match status" value="1"/>
</dbReference>
<dbReference type="STRING" id="489703.SAMN04488038_10721"/>
<dbReference type="SUPFAM" id="SSF46689">
    <property type="entry name" value="Homeodomain-like"/>
    <property type="match status" value="1"/>
</dbReference>
<accession>A0A1H9GCM9</accession>
<keyword evidence="2" id="KW-0805">Transcription regulation</keyword>
<dbReference type="InterPro" id="IPR039538">
    <property type="entry name" value="BetI_C"/>
</dbReference>
<reference evidence="9" key="1">
    <citation type="submission" date="2016-10" db="EMBL/GenBank/DDBJ databases">
        <authorList>
            <person name="Varghese N."/>
            <person name="Submissions S."/>
        </authorList>
    </citation>
    <scope>NUCLEOTIDE SEQUENCE [LARGE SCALE GENOMIC DNA]</scope>
    <source>
        <strain evidence="9">DSM 25927</strain>
    </source>
</reference>
<evidence type="ECO:0000256" key="4">
    <source>
        <dbReference type="ARBA" id="ARBA00023163"/>
    </source>
</evidence>
<evidence type="ECO:0000256" key="3">
    <source>
        <dbReference type="ARBA" id="ARBA00023125"/>
    </source>
</evidence>
<evidence type="ECO:0000256" key="5">
    <source>
        <dbReference type="PROSITE-ProRule" id="PRU00335"/>
    </source>
</evidence>
<proteinExistence type="predicted"/>
<dbReference type="PANTHER" id="PTHR30055">
    <property type="entry name" value="HTH-TYPE TRANSCRIPTIONAL REGULATOR RUTR"/>
    <property type="match status" value="1"/>
</dbReference>
<dbReference type="PRINTS" id="PR00455">
    <property type="entry name" value="HTHTETR"/>
</dbReference>
<name>A0A1H9GCM9_9GAMM</name>
<dbReference type="GO" id="GO:0000976">
    <property type="term" value="F:transcription cis-regulatory region binding"/>
    <property type="evidence" value="ECO:0007669"/>
    <property type="project" value="TreeGrafter"/>
</dbReference>
<feature type="region of interest" description="Disordered" evidence="6">
    <location>
        <begin position="1"/>
        <end position="26"/>
    </location>
</feature>
<keyword evidence="1" id="KW-0678">Repressor</keyword>
<keyword evidence="4" id="KW-0804">Transcription</keyword>
<keyword evidence="9" id="KW-1185">Reference proteome</keyword>
<evidence type="ECO:0000259" key="7">
    <source>
        <dbReference type="PROSITE" id="PS50977"/>
    </source>
</evidence>
<dbReference type="PROSITE" id="PS50977">
    <property type="entry name" value="HTH_TETR_2"/>
    <property type="match status" value="1"/>
</dbReference>
<dbReference type="Pfam" id="PF00440">
    <property type="entry name" value="TetR_N"/>
    <property type="match status" value="1"/>
</dbReference>
<feature type="compositionally biased region" description="Polar residues" evidence="6">
    <location>
        <begin position="7"/>
        <end position="20"/>
    </location>
</feature>
<dbReference type="EMBL" id="FOFS01000007">
    <property type="protein sequence ID" value="SEQ47809.1"/>
    <property type="molecule type" value="Genomic_DNA"/>
</dbReference>
<dbReference type="RefSeq" id="WP_218140151.1">
    <property type="nucleotide sequence ID" value="NZ_FOFS01000007.1"/>
</dbReference>
<evidence type="ECO:0000256" key="2">
    <source>
        <dbReference type="ARBA" id="ARBA00023015"/>
    </source>
</evidence>
<dbReference type="Proteomes" id="UP000199233">
    <property type="component" value="Unassembled WGS sequence"/>
</dbReference>
<dbReference type="Pfam" id="PF13977">
    <property type="entry name" value="TetR_C_6"/>
    <property type="match status" value="1"/>
</dbReference>
<evidence type="ECO:0000313" key="9">
    <source>
        <dbReference type="Proteomes" id="UP000199233"/>
    </source>
</evidence>
<dbReference type="InterPro" id="IPR036271">
    <property type="entry name" value="Tet_transcr_reg_TetR-rel_C_sf"/>
</dbReference>
<organism evidence="8 9">
    <name type="scientific">Solimonas aquatica</name>
    <dbReference type="NCBI Taxonomy" id="489703"/>
    <lineage>
        <taxon>Bacteria</taxon>
        <taxon>Pseudomonadati</taxon>
        <taxon>Pseudomonadota</taxon>
        <taxon>Gammaproteobacteria</taxon>
        <taxon>Nevskiales</taxon>
        <taxon>Nevskiaceae</taxon>
        <taxon>Solimonas</taxon>
    </lineage>
</organism>
<sequence length="220" mass="24475">MDAMQKRQVSARTLRQSLAKKNSETTDKGLERARAILDAARDIFASEGFAALSMRSVAARVGVSLSTVQHYYRSKEALLEALLVYTLESYQAAIDRITGEMAGASRLEQFAAAVDVLIDVIRAPLTRGVFVEIWALANRHAYAARIVKDMQNRERRTLYRLIRGLNEAISDKEYEQRAALIAAQLEGVMMRVALRGVHPAEAQRLAAAARQSFIRLATEP</sequence>
<dbReference type="AlphaFoldDB" id="A0A1H9GCM9"/>
<evidence type="ECO:0000256" key="1">
    <source>
        <dbReference type="ARBA" id="ARBA00022491"/>
    </source>
</evidence>
<evidence type="ECO:0000313" key="8">
    <source>
        <dbReference type="EMBL" id="SEQ47809.1"/>
    </source>
</evidence>